<reference evidence="6 7" key="1">
    <citation type="submission" date="2019-07" db="EMBL/GenBank/DDBJ databases">
        <title>Whole genome shotgun sequence of Aeromicrobium flavum NBRC 107625.</title>
        <authorList>
            <person name="Hosoyama A."/>
            <person name="Uohara A."/>
            <person name="Ohji S."/>
            <person name="Ichikawa N."/>
        </authorList>
    </citation>
    <scope>NUCLEOTIDE SEQUENCE [LARGE SCALE GENOMIC DNA]</scope>
    <source>
        <strain evidence="6 7">NBRC 107625</strain>
    </source>
</reference>
<dbReference type="PANTHER" id="PTHR10146:SF14">
    <property type="entry name" value="PYRIDOXAL PHOSPHATE HOMEOSTASIS PROTEIN"/>
    <property type="match status" value="1"/>
</dbReference>
<dbReference type="PIRSF" id="PIRSF004848">
    <property type="entry name" value="YBL036c_PLPDEIII"/>
    <property type="match status" value="1"/>
</dbReference>
<evidence type="ECO:0000313" key="6">
    <source>
        <dbReference type="EMBL" id="GEO87787.1"/>
    </source>
</evidence>
<dbReference type="InterPro" id="IPR011078">
    <property type="entry name" value="PyrdxlP_homeostasis"/>
</dbReference>
<dbReference type="HAMAP" id="MF_02087">
    <property type="entry name" value="PLP_homeostasis"/>
    <property type="match status" value="1"/>
</dbReference>
<dbReference type="InterPro" id="IPR029066">
    <property type="entry name" value="PLP-binding_barrel"/>
</dbReference>
<dbReference type="InterPro" id="IPR001608">
    <property type="entry name" value="Ala_racemase_N"/>
</dbReference>
<accession>A0A512HQQ7</accession>
<dbReference type="GO" id="GO:0030170">
    <property type="term" value="F:pyridoxal phosphate binding"/>
    <property type="evidence" value="ECO:0007669"/>
    <property type="project" value="UniProtKB-UniRule"/>
</dbReference>
<feature type="modified residue" description="N6-(pyridoxal phosphate)lysine" evidence="2 3">
    <location>
        <position position="39"/>
    </location>
</feature>
<comment type="caution">
    <text evidence="6">The sequence shown here is derived from an EMBL/GenBank/DDBJ whole genome shotgun (WGS) entry which is preliminary data.</text>
</comment>
<comment type="similarity">
    <text evidence="2 4">Belongs to the pyridoxal phosphate-binding protein YggS/PROSC family.</text>
</comment>
<organism evidence="6 7">
    <name type="scientific">Aeromicrobium flavum</name>
    <dbReference type="NCBI Taxonomy" id="416568"/>
    <lineage>
        <taxon>Bacteria</taxon>
        <taxon>Bacillati</taxon>
        <taxon>Actinomycetota</taxon>
        <taxon>Actinomycetes</taxon>
        <taxon>Propionibacteriales</taxon>
        <taxon>Nocardioidaceae</taxon>
        <taxon>Aeromicrobium</taxon>
    </lineage>
</organism>
<comment type="function">
    <text evidence="2">Pyridoxal 5'-phosphate (PLP)-binding protein, which is involved in PLP homeostasis.</text>
</comment>
<dbReference type="PROSITE" id="PS01211">
    <property type="entry name" value="UPF0001"/>
    <property type="match status" value="1"/>
</dbReference>
<comment type="cofactor">
    <cofactor evidence="3">
        <name>pyridoxal 5'-phosphate</name>
        <dbReference type="ChEBI" id="CHEBI:597326"/>
    </cofactor>
</comment>
<sequence>MERRDELAQNLAAVQQRVAQACVQHGRSPDEVTLVVVTKTWPASDVAILAELGVTDVGENRHPEAGDKQRELAAAGVDLRWHFVGGLQTNKAGAVTRYADVVHSVDRPKLARALDRGTEAAGRTVRCLIQVDFDTTDPGRAGVPPQDVQALADVLVRECPHLELGGVMTVAPLGQDPAPSFAHLREISAELTRTVPSATTISAGMSEDFEVAIAHGATHVRVGRSVLGQRPVLQ</sequence>
<dbReference type="Pfam" id="PF01168">
    <property type="entry name" value="Ala_racemase_N"/>
    <property type="match status" value="1"/>
</dbReference>
<dbReference type="Gene3D" id="3.20.20.10">
    <property type="entry name" value="Alanine racemase"/>
    <property type="match status" value="1"/>
</dbReference>
<dbReference type="EMBL" id="BJZQ01000001">
    <property type="protein sequence ID" value="GEO87787.1"/>
    <property type="molecule type" value="Genomic_DNA"/>
</dbReference>
<dbReference type="NCBIfam" id="TIGR00044">
    <property type="entry name" value="YggS family pyridoxal phosphate-dependent enzyme"/>
    <property type="match status" value="1"/>
</dbReference>
<evidence type="ECO:0000256" key="3">
    <source>
        <dbReference type="PIRSR" id="PIRSR004848-1"/>
    </source>
</evidence>
<dbReference type="AlphaFoldDB" id="A0A512HQQ7"/>
<dbReference type="SUPFAM" id="SSF51419">
    <property type="entry name" value="PLP-binding barrel"/>
    <property type="match status" value="1"/>
</dbReference>
<protein>
    <recommendedName>
        <fullName evidence="2">Pyridoxal phosphate homeostasis protein</fullName>
        <shortName evidence="2">PLP homeostasis protein</shortName>
    </recommendedName>
</protein>
<dbReference type="CDD" id="cd00635">
    <property type="entry name" value="PLPDE_III_YBL036c_like"/>
    <property type="match status" value="1"/>
</dbReference>
<keyword evidence="7" id="KW-1185">Reference proteome</keyword>
<dbReference type="Proteomes" id="UP000321769">
    <property type="component" value="Unassembled WGS sequence"/>
</dbReference>
<name>A0A512HQQ7_9ACTN</name>
<keyword evidence="1 2" id="KW-0663">Pyridoxal phosphate</keyword>
<evidence type="ECO:0000259" key="5">
    <source>
        <dbReference type="Pfam" id="PF01168"/>
    </source>
</evidence>
<proteinExistence type="inferred from homology"/>
<dbReference type="OrthoDB" id="9804072at2"/>
<evidence type="ECO:0000313" key="7">
    <source>
        <dbReference type="Proteomes" id="UP000321769"/>
    </source>
</evidence>
<evidence type="ECO:0000256" key="2">
    <source>
        <dbReference type="HAMAP-Rule" id="MF_02087"/>
    </source>
</evidence>
<evidence type="ECO:0000256" key="1">
    <source>
        <dbReference type="ARBA" id="ARBA00022898"/>
    </source>
</evidence>
<dbReference type="PANTHER" id="PTHR10146">
    <property type="entry name" value="PROLINE SYNTHETASE CO-TRANSCRIBED BACTERIAL HOMOLOG PROTEIN"/>
    <property type="match status" value="1"/>
</dbReference>
<evidence type="ECO:0000256" key="4">
    <source>
        <dbReference type="RuleBase" id="RU004514"/>
    </source>
</evidence>
<feature type="domain" description="Alanine racemase N-terminal" evidence="5">
    <location>
        <begin position="11"/>
        <end position="231"/>
    </location>
</feature>
<gene>
    <name evidence="6" type="ORF">AFL01nite_01140</name>
</gene>
<dbReference type="RefSeq" id="WP_146825147.1">
    <property type="nucleotide sequence ID" value="NZ_BAAAYQ010000001.1"/>
</dbReference>